<sequence>MATKKHKKQKLVAAWVVPGMVVVVLAGLVGFVVKVMLSDDGPRRQEKMTSVTLVKPPPEQPKEKPPEPEMPKEVPKQTIETPIDTPQQAAQPNQSADPGPPAGADLGVDADGGAGGDGFGLVGRKGGRAITLGGGGGGGGPSRLSLLSKYGWYSRKVQDEIKYKVRKQLEQDGVHKGKFEAVVRIVLDGGGTVVKYQILTPSGNDKMDSAVRTILGQIRVSEPPPEGMPKGMTFRISSQG</sequence>
<organism evidence="3 4">
    <name type="scientific">Geobacter pickeringii</name>
    <dbReference type="NCBI Taxonomy" id="345632"/>
    <lineage>
        <taxon>Bacteria</taxon>
        <taxon>Pseudomonadati</taxon>
        <taxon>Thermodesulfobacteriota</taxon>
        <taxon>Desulfuromonadia</taxon>
        <taxon>Geobacterales</taxon>
        <taxon>Geobacteraceae</taxon>
        <taxon>Geobacter</taxon>
    </lineage>
</organism>
<dbReference type="Pfam" id="PF13103">
    <property type="entry name" value="TonB_2"/>
    <property type="match status" value="1"/>
</dbReference>
<evidence type="ECO:0000313" key="4">
    <source>
        <dbReference type="Proteomes" id="UP000057609"/>
    </source>
</evidence>
<reference evidence="3 4" key="1">
    <citation type="journal article" date="2015" name="Genome Announc.">
        <title>Complete Genome of Geobacter pickeringii G13T, a Metal-Reducing Isolate from Sedimentary Kaolin Deposits.</title>
        <authorList>
            <person name="Badalamenti J.P."/>
            <person name="Bond D.R."/>
        </authorList>
    </citation>
    <scope>NUCLEOTIDE SEQUENCE [LARGE SCALE GENOMIC DNA]</scope>
    <source>
        <strain evidence="3 4">G13</strain>
    </source>
</reference>
<dbReference type="EMBL" id="CP009788">
    <property type="protein sequence ID" value="AJE04854.1"/>
    <property type="molecule type" value="Genomic_DNA"/>
</dbReference>
<feature type="compositionally biased region" description="Polar residues" evidence="1">
    <location>
        <begin position="78"/>
        <end position="95"/>
    </location>
</feature>
<keyword evidence="2" id="KW-0472">Membrane</keyword>
<evidence type="ECO:0000256" key="2">
    <source>
        <dbReference type="SAM" id="Phobius"/>
    </source>
</evidence>
<evidence type="ECO:0000313" key="3">
    <source>
        <dbReference type="EMBL" id="AJE04854.1"/>
    </source>
</evidence>
<feature type="transmembrane region" description="Helical" evidence="2">
    <location>
        <begin position="12"/>
        <end position="37"/>
    </location>
</feature>
<keyword evidence="4" id="KW-1185">Reference proteome</keyword>
<feature type="region of interest" description="Disordered" evidence="1">
    <location>
        <begin position="41"/>
        <end position="111"/>
    </location>
</feature>
<dbReference type="HOGENOM" id="CLU_090651_1_1_7"/>
<dbReference type="AlphaFoldDB" id="A0A0B5BI93"/>
<evidence type="ECO:0000256" key="1">
    <source>
        <dbReference type="SAM" id="MobiDB-lite"/>
    </source>
</evidence>
<protein>
    <submittedName>
        <fullName evidence="3">Energy transducer TonB</fullName>
    </submittedName>
</protein>
<dbReference type="STRING" id="345632.GPICK_07620"/>
<keyword evidence="2" id="KW-1133">Transmembrane helix</keyword>
<dbReference type="Proteomes" id="UP000057609">
    <property type="component" value="Chromosome"/>
</dbReference>
<accession>A0A0B5BI93</accession>
<dbReference type="RefSeq" id="WP_039745487.1">
    <property type="nucleotide sequence ID" value="NZ_CP009788.1"/>
</dbReference>
<dbReference type="SUPFAM" id="SSF74653">
    <property type="entry name" value="TolA/TonB C-terminal domain"/>
    <property type="match status" value="1"/>
</dbReference>
<gene>
    <name evidence="3" type="ORF">GPICK_07620</name>
</gene>
<proteinExistence type="predicted"/>
<keyword evidence="2" id="KW-0812">Transmembrane</keyword>
<feature type="compositionally biased region" description="Basic and acidic residues" evidence="1">
    <location>
        <begin position="60"/>
        <end position="75"/>
    </location>
</feature>
<dbReference type="KEGG" id="gpi:GPICK_07620"/>
<name>A0A0B5BI93_9BACT</name>
<dbReference type="OrthoDB" id="5432388at2"/>
<dbReference type="Gene3D" id="3.30.1150.10">
    <property type="match status" value="1"/>
</dbReference>